<reference evidence="1" key="1">
    <citation type="submission" date="2022-10" db="EMBL/GenBank/DDBJ databases">
        <title>Culturing micro-colonial fungi from biological soil crusts in the Mojave desert and describing Neophaeococcomyces mojavensis, and introducing the new genera and species Taxawa tesnikishii.</title>
        <authorList>
            <person name="Kurbessoian T."/>
            <person name="Stajich J.E."/>
        </authorList>
    </citation>
    <scope>NUCLEOTIDE SEQUENCE</scope>
    <source>
        <strain evidence="1">JES_112</strain>
    </source>
</reference>
<name>A0ACC3AI40_9EURO</name>
<accession>A0ACC3AI40</accession>
<proteinExistence type="predicted"/>
<comment type="caution">
    <text evidence="1">The sequence shown here is derived from an EMBL/GenBank/DDBJ whole genome shotgun (WGS) entry which is preliminary data.</text>
</comment>
<dbReference type="EMBL" id="JAPDRQ010000011">
    <property type="protein sequence ID" value="KAJ9663065.1"/>
    <property type="molecule type" value="Genomic_DNA"/>
</dbReference>
<evidence type="ECO:0000313" key="1">
    <source>
        <dbReference type="EMBL" id="KAJ9663065.1"/>
    </source>
</evidence>
<keyword evidence="2" id="KW-1185">Reference proteome</keyword>
<dbReference type="Proteomes" id="UP001172386">
    <property type="component" value="Unassembled WGS sequence"/>
</dbReference>
<sequence length="189" mass="20316">MHGPLSSPRPNVPDGGLANINLHIPNPYFAYAITAEGRPDHGVSVETIVKRPVTLGLTGQDGATTPGSTVQFVVDYGTPNLKDDSSKNGNAGAFVIRTGNDFSGNDAKNGNYLIGFGNEDLPYQAFMPQPNMTYQIYPKNVFYLNSVDLQKGSLIDTKQTGPALKLDLSSLPRSINVTHSQNGELTLEH</sequence>
<gene>
    <name evidence="1" type="ORF">H2198_001057</name>
</gene>
<organism evidence="1 2">
    <name type="scientific">Neophaeococcomyces mojaviensis</name>
    <dbReference type="NCBI Taxonomy" id="3383035"/>
    <lineage>
        <taxon>Eukaryota</taxon>
        <taxon>Fungi</taxon>
        <taxon>Dikarya</taxon>
        <taxon>Ascomycota</taxon>
        <taxon>Pezizomycotina</taxon>
        <taxon>Eurotiomycetes</taxon>
        <taxon>Chaetothyriomycetidae</taxon>
        <taxon>Chaetothyriales</taxon>
        <taxon>Chaetothyriales incertae sedis</taxon>
        <taxon>Neophaeococcomyces</taxon>
    </lineage>
</organism>
<evidence type="ECO:0000313" key="2">
    <source>
        <dbReference type="Proteomes" id="UP001172386"/>
    </source>
</evidence>
<protein>
    <submittedName>
        <fullName evidence="1">Uncharacterized protein</fullName>
    </submittedName>
</protein>